<dbReference type="PANTHER" id="PTHR39321:SF3">
    <property type="entry name" value="PHOSPHOPANTETHEINE ADENYLYLTRANSFERASE"/>
    <property type="match status" value="1"/>
</dbReference>
<evidence type="ECO:0000259" key="12">
    <source>
        <dbReference type="Pfam" id="PF01467"/>
    </source>
</evidence>
<dbReference type="EMBL" id="VLJS01000084">
    <property type="protein sequence ID" value="TWH05645.1"/>
    <property type="molecule type" value="Genomic_DNA"/>
</dbReference>
<evidence type="ECO:0000256" key="4">
    <source>
        <dbReference type="ARBA" id="ARBA00022642"/>
    </source>
</evidence>
<evidence type="ECO:0000256" key="5">
    <source>
        <dbReference type="ARBA" id="ARBA00022679"/>
    </source>
</evidence>
<keyword evidence="8 11" id="KW-0067">ATP-binding</keyword>
<evidence type="ECO:0000256" key="10">
    <source>
        <dbReference type="ARBA" id="ARBA00048721"/>
    </source>
</evidence>
<dbReference type="InterPro" id="IPR014729">
    <property type="entry name" value="Rossmann-like_a/b/a_fold"/>
</dbReference>
<feature type="domain" description="Cytidyltransferase-like" evidence="12">
    <location>
        <begin position="5"/>
        <end position="188"/>
    </location>
</feature>
<evidence type="ECO:0000256" key="1">
    <source>
        <dbReference type="ARBA" id="ARBA00002324"/>
    </source>
</evidence>
<evidence type="ECO:0000256" key="6">
    <source>
        <dbReference type="ARBA" id="ARBA00022695"/>
    </source>
</evidence>
<dbReference type="NCBIfam" id="TIGR00482">
    <property type="entry name" value="nicotinate (nicotinamide) nucleotide adenylyltransferase"/>
    <property type="match status" value="1"/>
</dbReference>
<keyword evidence="6 11" id="KW-0548">Nucleotidyltransferase</keyword>
<gene>
    <name evidence="11" type="primary">nadD</name>
    <name evidence="13" type="ORF">L613_005300000070</name>
</gene>
<evidence type="ECO:0000256" key="8">
    <source>
        <dbReference type="ARBA" id="ARBA00022840"/>
    </source>
</evidence>
<evidence type="ECO:0000256" key="11">
    <source>
        <dbReference type="HAMAP-Rule" id="MF_00244"/>
    </source>
</evidence>
<dbReference type="InterPro" id="IPR005248">
    <property type="entry name" value="NadD/NMNAT"/>
</dbReference>
<comment type="pathway">
    <text evidence="2 11">Cofactor biosynthesis; NAD(+) biosynthesis; deamido-NAD(+) from nicotinate D-ribonucleotide: step 1/1.</text>
</comment>
<evidence type="ECO:0000256" key="7">
    <source>
        <dbReference type="ARBA" id="ARBA00022741"/>
    </source>
</evidence>
<organism evidence="13 14">
    <name type="scientific">Pseudoxanthomonas taiwanensis J19</name>
    <dbReference type="NCBI Taxonomy" id="935569"/>
    <lineage>
        <taxon>Bacteria</taxon>
        <taxon>Pseudomonadati</taxon>
        <taxon>Pseudomonadota</taxon>
        <taxon>Gammaproteobacteria</taxon>
        <taxon>Lysobacterales</taxon>
        <taxon>Lysobacteraceae</taxon>
        <taxon>Pseudoxanthomonas</taxon>
    </lineage>
</organism>
<dbReference type="GO" id="GO:0004515">
    <property type="term" value="F:nicotinate-nucleotide adenylyltransferase activity"/>
    <property type="evidence" value="ECO:0007669"/>
    <property type="project" value="UniProtKB-UniRule"/>
</dbReference>
<dbReference type="Proteomes" id="UP000321583">
    <property type="component" value="Unassembled WGS sequence"/>
</dbReference>
<dbReference type="AlphaFoldDB" id="A0A562D795"/>
<dbReference type="OrthoDB" id="5295945at2"/>
<evidence type="ECO:0000313" key="14">
    <source>
        <dbReference type="Proteomes" id="UP000321583"/>
    </source>
</evidence>
<dbReference type="PANTHER" id="PTHR39321">
    <property type="entry name" value="NICOTINATE-NUCLEOTIDE ADENYLYLTRANSFERASE-RELATED"/>
    <property type="match status" value="1"/>
</dbReference>
<protein>
    <recommendedName>
        <fullName evidence="11">Probable nicotinate-nucleotide adenylyltransferase</fullName>
        <ecNumber evidence="11">2.7.7.18</ecNumber>
    </recommendedName>
    <alternativeName>
        <fullName evidence="11">Deamido-NAD(+) diphosphorylase</fullName>
    </alternativeName>
    <alternativeName>
        <fullName evidence="11">Deamido-NAD(+) pyrophosphorylase</fullName>
    </alternativeName>
    <alternativeName>
        <fullName evidence="11">Nicotinate mononucleotide adenylyltransferase</fullName>
        <shortName evidence="11">NaMN adenylyltransferase</shortName>
    </alternativeName>
</protein>
<dbReference type="GO" id="GO:0005524">
    <property type="term" value="F:ATP binding"/>
    <property type="evidence" value="ECO:0007669"/>
    <property type="project" value="UniProtKB-KW"/>
</dbReference>
<dbReference type="GO" id="GO:0009435">
    <property type="term" value="P:NAD+ biosynthetic process"/>
    <property type="evidence" value="ECO:0007669"/>
    <property type="project" value="UniProtKB-UniRule"/>
</dbReference>
<sequence>MLRLWYGGTFDPVHCGHLAIARAAADAFGVPVTLAPAADPPHRAVPGASAHHRARMLDVAAAGDRRLRVDRRELERSGPSWTIDTLRELRVLHGGDAPLALLLGADSFRSLPQWHQWREILSLAHLVVASRGDEPVDRGLPPELAAATEGRWCDSPAALAAAEKVAEEWKISREDQQPLHPQSASAVRAAIAAGDPGWQGMVPPAVAGYILRHGLYGAGQGAHGVTGT</sequence>
<keyword evidence="9 11" id="KW-0520">NAD</keyword>
<dbReference type="NCBIfam" id="TIGR00125">
    <property type="entry name" value="cyt_tran_rel"/>
    <property type="match status" value="1"/>
</dbReference>
<evidence type="ECO:0000313" key="13">
    <source>
        <dbReference type="EMBL" id="TWH05645.1"/>
    </source>
</evidence>
<proteinExistence type="inferred from homology"/>
<dbReference type="NCBIfam" id="NF000839">
    <property type="entry name" value="PRK00071.1-1"/>
    <property type="match status" value="1"/>
</dbReference>
<keyword evidence="4 11" id="KW-0662">Pyridine nucleotide biosynthesis</keyword>
<evidence type="ECO:0000256" key="9">
    <source>
        <dbReference type="ARBA" id="ARBA00023027"/>
    </source>
</evidence>
<comment type="function">
    <text evidence="1 11">Catalyzes the reversible adenylation of nicotinate mononucleotide (NaMN) to nicotinic acid adenine dinucleotide (NaAD).</text>
</comment>
<dbReference type="EC" id="2.7.7.18" evidence="11"/>
<comment type="caution">
    <text evidence="13">The sequence shown here is derived from an EMBL/GenBank/DDBJ whole genome shotgun (WGS) entry which is preliminary data.</text>
</comment>
<name>A0A562D795_9GAMM</name>
<dbReference type="Gene3D" id="3.40.50.620">
    <property type="entry name" value="HUPs"/>
    <property type="match status" value="1"/>
</dbReference>
<dbReference type="RefSeq" id="WP_147208920.1">
    <property type="nucleotide sequence ID" value="NZ_VLJS01000084.1"/>
</dbReference>
<keyword evidence="7 11" id="KW-0547">Nucleotide-binding</keyword>
<keyword evidence="5 11" id="KW-0808">Transferase</keyword>
<comment type="catalytic activity">
    <reaction evidence="10 11">
        <text>nicotinate beta-D-ribonucleotide + ATP + H(+) = deamido-NAD(+) + diphosphate</text>
        <dbReference type="Rhea" id="RHEA:22860"/>
        <dbReference type="ChEBI" id="CHEBI:15378"/>
        <dbReference type="ChEBI" id="CHEBI:30616"/>
        <dbReference type="ChEBI" id="CHEBI:33019"/>
        <dbReference type="ChEBI" id="CHEBI:57502"/>
        <dbReference type="ChEBI" id="CHEBI:58437"/>
        <dbReference type="EC" id="2.7.7.18"/>
    </reaction>
</comment>
<dbReference type="InterPro" id="IPR004821">
    <property type="entry name" value="Cyt_trans-like"/>
</dbReference>
<dbReference type="CDD" id="cd02165">
    <property type="entry name" value="NMNAT"/>
    <property type="match status" value="1"/>
</dbReference>
<keyword evidence="14" id="KW-1185">Reference proteome</keyword>
<evidence type="ECO:0000256" key="3">
    <source>
        <dbReference type="ARBA" id="ARBA00009014"/>
    </source>
</evidence>
<dbReference type="HAMAP" id="MF_00244">
    <property type="entry name" value="NaMN_adenylyltr"/>
    <property type="match status" value="1"/>
</dbReference>
<reference evidence="13 14" key="1">
    <citation type="submission" date="2019-07" db="EMBL/GenBank/DDBJ databases">
        <title>Genome sequencing of lignin-degrading bacterial isolates.</title>
        <authorList>
            <person name="Gladden J."/>
        </authorList>
    </citation>
    <scope>NUCLEOTIDE SEQUENCE [LARGE SCALE GENOMIC DNA]</scope>
    <source>
        <strain evidence="13 14">J19</strain>
    </source>
</reference>
<dbReference type="UniPathway" id="UPA00253">
    <property type="reaction ID" value="UER00332"/>
</dbReference>
<evidence type="ECO:0000256" key="2">
    <source>
        <dbReference type="ARBA" id="ARBA00005019"/>
    </source>
</evidence>
<dbReference type="Pfam" id="PF01467">
    <property type="entry name" value="CTP_transf_like"/>
    <property type="match status" value="1"/>
</dbReference>
<accession>A0A562D795</accession>
<comment type="similarity">
    <text evidence="3 11">Belongs to the NadD family.</text>
</comment>
<dbReference type="SUPFAM" id="SSF52374">
    <property type="entry name" value="Nucleotidylyl transferase"/>
    <property type="match status" value="1"/>
</dbReference>